<comment type="similarity">
    <text evidence="1">Belongs to the class-II aminoacyl-tRNA synthetase family.</text>
</comment>
<dbReference type="GO" id="GO:0005737">
    <property type="term" value="C:cytoplasm"/>
    <property type="evidence" value="ECO:0007669"/>
    <property type="project" value="InterPro"/>
</dbReference>
<keyword evidence="3" id="KW-0436">Ligase</keyword>
<keyword evidence="9 13" id="KW-0030">Aminoacyl-tRNA synthetase</keyword>
<evidence type="ECO:0000256" key="3">
    <source>
        <dbReference type="ARBA" id="ARBA00022598"/>
    </source>
</evidence>
<evidence type="ECO:0000313" key="14">
    <source>
        <dbReference type="Proteomes" id="UP000018201"/>
    </source>
</evidence>
<dbReference type="PANTHER" id="PTHR11451">
    <property type="entry name" value="THREONINE-TRNA LIGASE"/>
    <property type="match status" value="1"/>
</dbReference>
<proteinExistence type="inferred from homology"/>
<evidence type="ECO:0000259" key="12">
    <source>
        <dbReference type="PROSITE" id="PS50862"/>
    </source>
</evidence>
<dbReference type="OrthoDB" id="5423599at2759"/>
<keyword evidence="6" id="KW-0862">Zinc</keyword>
<dbReference type="InterPro" id="IPR006195">
    <property type="entry name" value="aa-tRNA-synth_II"/>
</dbReference>
<dbReference type="InterPro" id="IPR002314">
    <property type="entry name" value="aa-tRNA-synt_IIb"/>
</dbReference>
<dbReference type="VEuPathDB" id="ToxoDB:EPH_0064570"/>
<organism evidence="13 14">
    <name type="scientific">Eimeria praecox</name>
    <dbReference type="NCBI Taxonomy" id="51316"/>
    <lineage>
        <taxon>Eukaryota</taxon>
        <taxon>Sar</taxon>
        <taxon>Alveolata</taxon>
        <taxon>Apicomplexa</taxon>
        <taxon>Conoidasida</taxon>
        <taxon>Coccidia</taxon>
        <taxon>Eucoccidiorida</taxon>
        <taxon>Eimeriorina</taxon>
        <taxon>Eimeriidae</taxon>
        <taxon>Eimeria</taxon>
    </lineage>
</organism>
<name>U6H003_9EIME</name>
<evidence type="ECO:0000256" key="2">
    <source>
        <dbReference type="ARBA" id="ARBA00013163"/>
    </source>
</evidence>
<keyword evidence="5" id="KW-0547">Nucleotide-binding</keyword>
<dbReference type="PROSITE" id="PS50862">
    <property type="entry name" value="AA_TRNA_LIGASE_II"/>
    <property type="match status" value="1"/>
</dbReference>
<evidence type="ECO:0000256" key="5">
    <source>
        <dbReference type="ARBA" id="ARBA00022741"/>
    </source>
</evidence>
<dbReference type="Gene3D" id="3.30.930.10">
    <property type="entry name" value="Bira Bifunctional Protein, Domain 2"/>
    <property type="match status" value="1"/>
</dbReference>
<dbReference type="Proteomes" id="UP000018201">
    <property type="component" value="Unassembled WGS sequence"/>
</dbReference>
<dbReference type="InterPro" id="IPR002320">
    <property type="entry name" value="Thr-tRNA-ligase_IIa"/>
</dbReference>
<dbReference type="SUPFAM" id="SSF55681">
    <property type="entry name" value="Class II aaRS and biotin synthetases"/>
    <property type="match status" value="1"/>
</dbReference>
<dbReference type="GO" id="GO:0006435">
    <property type="term" value="P:threonyl-tRNA aminoacylation"/>
    <property type="evidence" value="ECO:0007669"/>
    <property type="project" value="InterPro"/>
</dbReference>
<dbReference type="EC" id="6.1.1.3" evidence="2"/>
<comment type="catalytic activity">
    <reaction evidence="11">
        <text>tRNA(Thr) + L-threonine + ATP = L-threonyl-tRNA(Thr) + AMP + diphosphate + H(+)</text>
        <dbReference type="Rhea" id="RHEA:24624"/>
        <dbReference type="Rhea" id="RHEA-COMP:9670"/>
        <dbReference type="Rhea" id="RHEA-COMP:9704"/>
        <dbReference type="ChEBI" id="CHEBI:15378"/>
        <dbReference type="ChEBI" id="CHEBI:30616"/>
        <dbReference type="ChEBI" id="CHEBI:33019"/>
        <dbReference type="ChEBI" id="CHEBI:57926"/>
        <dbReference type="ChEBI" id="CHEBI:78442"/>
        <dbReference type="ChEBI" id="CHEBI:78534"/>
        <dbReference type="ChEBI" id="CHEBI:456215"/>
        <dbReference type="EC" id="6.1.1.3"/>
    </reaction>
</comment>
<evidence type="ECO:0000256" key="1">
    <source>
        <dbReference type="ARBA" id="ARBA00008226"/>
    </source>
</evidence>
<evidence type="ECO:0000256" key="7">
    <source>
        <dbReference type="ARBA" id="ARBA00022840"/>
    </source>
</evidence>
<keyword evidence="7" id="KW-0067">ATP-binding</keyword>
<dbReference type="GO" id="GO:0046872">
    <property type="term" value="F:metal ion binding"/>
    <property type="evidence" value="ECO:0007669"/>
    <property type="project" value="UniProtKB-KW"/>
</dbReference>
<protein>
    <recommendedName>
        <fullName evidence="2">threonine--tRNA ligase</fullName>
        <ecNumber evidence="2">6.1.1.3</ecNumber>
    </recommendedName>
    <alternativeName>
        <fullName evidence="10">Threonyl-tRNA synthetase</fullName>
    </alternativeName>
</protein>
<feature type="domain" description="Aminoacyl-transfer RNA synthetases class-II family profile" evidence="12">
    <location>
        <begin position="32"/>
        <end position="321"/>
    </location>
</feature>
<dbReference type="Pfam" id="PF00587">
    <property type="entry name" value="tRNA-synt_2b"/>
    <property type="match status" value="1"/>
</dbReference>
<dbReference type="InterPro" id="IPR045864">
    <property type="entry name" value="aa-tRNA-synth_II/BPL/LPL"/>
</dbReference>
<dbReference type="GO" id="GO:0005524">
    <property type="term" value="F:ATP binding"/>
    <property type="evidence" value="ECO:0007669"/>
    <property type="project" value="UniProtKB-KW"/>
</dbReference>
<evidence type="ECO:0000256" key="10">
    <source>
        <dbReference type="ARBA" id="ARBA00031900"/>
    </source>
</evidence>
<reference evidence="13" key="1">
    <citation type="submission" date="2013-10" db="EMBL/GenBank/DDBJ databases">
        <title>Genomic analysis of the causative agents of coccidiosis in chickens.</title>
        <authorList>
            <person name="Reid A.J."/>
            <person name="Blake D."/>
            <person name="Billington K."/>
            <person name="Browne H."/>
            <person name="Dunn M."/>
            <person name="Hung S."/>
            <person name="Kawahara F."/>
            <person name="Miranda-Saavedra D."/>
            <person name="Mourier T."/>
            <person name="Nagra H."/>
            <person name="Otto T.D."/>
            <person name="Rawlings N."/>
            <person name="Sanchez A."/>
            <person name="Sanders M."/>
            <person name="Subramaniam C."/>
            <person name="Tay Y."/>
            <person name="Dear P."/>
            <person name="Doerig C."/>
            <person name="Gruber A."/>
            <person name="Parkinson J."/>
            <person name="Shirley M."/>
            <person name="Wan K.L."/>
            <person name="Berriman M."/>
            <person name="Tomley F."/>
            <person name="Pain A."/>
        </authorList>
    </citation>
    <scope>NUCLEOTIDE SEQUENCE [LARGE SCALE GENOMIC DNA]</scope>
    <source>
        <strain evidence="13">Houghton</strain>
    </source>
</reference>
<evidence type="ECO:0000256" key="4">
    <source>
        <dbReference type="ARBA" id="ARBA00022723"/>
    </source>
</evidence>
<dbReference type="GO" id="GO:0004829">
    <property type="term" value="F:threonine-tRNA ligase activity"/>
    <property type="evidence" value="ECO:0007669"/>
    <property type="project" value="UniProtKB-EC"/>
</dbReference>
<evidence type="ECO:0000256" key="9">
    <source>
        <dbReference type="ARBA" id="ARBA00023146"/>
    </source>
</evidence>
<evidence type="ECO:0000256" key="11">
    <source>
        <dbReference type="ARBA" id="ARBA00049515"/>
    </source>
</evidence>
<evidence type="ECO:0000313" key="13">
    <source>
        <dbReference type="EMBL" id="CDI85906.1"/>
    </source>
</evidence>
<dbReference type="PANTHER" id="PTHR11451:SF44">
    <property type="entry name" value="THREONINE--TRNA LIGASE, CHLOROPLASTIC_MITOCHONDRIAL 2"/>
    <property type="match status" value="1"/>
</dbReference>
<dbReference type="AlphaFoldDB" id="U6H003"/>
<dbReference type="PRINTS" id="PR01047">
    <property type="entry name" value="TRNASYNTHTHR"/>
</dbReference>
<keyword evidence="4" id="KW-0479">Metal-binding</keyword>
<dbReference type="EMBL" id="HG694493">
    <property type="protein sequence ID" value="CDI85906.1"/>
    <property type="molecule type" value="Genomic_DNA"/>
</dbReference>
<accession>U6H003</accession>
<sequence>MDLFCFPKPKVGAMGGLGPAFLPRGLCSMLQLQQALRNIQEEQGFEEVRTGSFAQAHLWHRSGHMQHFADNMFEIADPRERGSNALLEKAHSVELPDQGEFPPPSANEAGASYLLKPMSCPLHLSYFFDRYVRLGSALPVRISEFGHVYRREVPSALCGLMRMREFTQDDGHILCRISQALPEVTAFLSACQKLYKAVGFCKADIAYHLSTRPKSSQGSEQEWARAEGLLRSALEELEISFTVASGEGAFYGPKIDIHLPDVEGRQWQTGTLQVDMFSPKNFGLEHTPDSNDRMCLLHRAMCGSLERFFGLVLEHLEGHLPSWLAPTQLTVPVATAQDAHPQLTVGTRQIGNFPFVVVHRRAKLGCIDSDVLETN</sequence>
<reference evidence="13" key="2">
    <citation type="submission" date="2013-10" db="EMBL/GenBank/DDBJ databases">
        <authorList>
            <person name="Aslett M."/>
        </authorList>
    </citation>
    <scope>NUCLEOTIDE SEQUENCE [LARGE SCALE GENOMIC DNA]</scope>
    <source>
        <strain evidence="13">Houghton</strain>
    </source>
</reference>
<dbReference type="FunFam" id="3.30.930.10:FF:000002">
    <property type="entry name" value="Threonine--tRNA ligase"/>
    <property type="match status" value="1"/>
</dbReference>
<evidence type="ECO:0000256" key="6">
    <source>
        <dbReference type="ARBA" id="ARBA00022833"/>
    </source>
</evidence>
<keyword evidence="8" id="KW-0648">Protein biosynthesis</keyword>
<keyword evidence="14" id="KW-1185">Reference proteome</keyword>
<gene>
    <name evidence="13" type="ORF">EPH_0064570</name>
</gene>
<evidence type="ECO:0000256" key="8">
    <source>
        <dbReference type="ARBA" id="ARBA00022917"/>
    </source>
</evidence>